<name>A0ABX8ZEI3_9SPHN</name>
<reference evidence="3 4" key="1">
    <citation type="submission" date="2021-08" db="EMBL/GenBank/DDBJ databases">
        <title>Comparative Genomics Analysis of the Genus Qipengyuania Reveals Extensive Genetic Diversity and Metabolic Versatility, Including the Description of Fifteen Novel Species.</title>
        <authorList>
            <person name="Liu Y."/>
        </authorList>
    </citation>
    <scope>NUCLEOTIDE SEQUENCE [LARGE SCALE GENOMIC DNA]</scope>
    <source>
        <strain evidence="3 4">1XM2-8</strain>
    </source>
</reference>
<sequence>MFSHILVPVDLDEPSSWAKAVPVAQALAQSFDAGVTLCTIVPDKLAVVEAPWTSVSLGALMDKTTTRLHSLSRELGVESFGREVGCGNIAGGILAIAGDVGADLIALSSHRPEMKDWLLGANAARVARHAKCSVLIVRE</sequence>
<dbReference type="InterPro" id="IPR006015">
    <property type="entry name" value="Universal_stress_UspA"/>
</dbReference>
<dbReference type="RefSeq" id="WP_221422960.1">
    <property type="nucleotide sequence ID" value="NZ_CP081297.1"/>
</dbReference>
<feature type="domain" description="UspA" evidence="2">
    <location>
        <begin position="1"/>
        <end position="138"/>
    </location>
</feature>
<dbReference type="SUPFAM" id="SSF52402">
    <property type="entry name" value="Adenine nucleotide alpha hydrolases-like"/>
    <property type="match status" value="1"/>
</dbReference>
<proteinExistence type="inferred from homology"/>
<evidence type="ECO:0000313" key="4">
    <source>
        <dbReference type="Proteomes" id="UP000824280"/>
    </source>
</evidence>
<evidence type="ECO:0000259" key="2">
    <source>
        <dbReference type="Pfam" id="PF00582"/>
    </source>
</evidence>
<dbReference type="Pfam" id="PF00582">
    <property type="entry name" value="Usp"/>
    <property type="match status" value="1"/>
</dbReference>
<dbReference type="CDD" id="cd00293">
    <property type="entry name" value="USP-like"/>
    <property type="match status" value="1"/>
</dbReference>
<dbReference type="EMBL" id="CP081297">
    <property type="protein sequence ID" value="QZD87422.1"/>
    <property type="molecule type" value="Genomic_DNA"/>
</dbReference>
<dbReference type="InterPro" id="IPR006016">
    <property type="entry name" value="UspA"/>
</dbReference>
<keyword evidence="4" id="KW-1185">Reference proteome</keyword>
<dbReference type="PRINTS" id="PR01438">
    <property type="entry name" value="UNVRSLSTRESS"/>
</dbReference>
<dbReference type="PANTHER" id="PTHR46268:SF6">
    <property type="entry name" value="UNIVERSAL STRESS PROTEIN UP12"/>
    <property type="match status" value="1"/>
</dbReference>
<evidence type="ECO:0000256" key="1">
    <source>
        <dbReference type="ARBA" id="ARBA00008791"/>
    </source>
</evidence>
<evidence type="ECO:0000313" key="3">
    <source>
        <dbReference type="EMBL" id="QZD87422.1"/>
    </source>
</evidence>
<comment type="similarity">
    <text evidence="1">Belongs to the universal stress protein A family.</text>
</comment>
<accession>A0ABX8ZEI3</accession>
<dbReference type="Proteomes" id="UP000824280">
    <property type="component" value="Chromosome"/>
</dbReference>
<gene>
    <name evidence="3" type="ORF">K3166_01535</name>
</gene>
<dbReference type="InterPro" id="IPR014729">
    <property type="entry name" value="Rossmann-like_a/b/a_fold"/>
</dbReference>
<organism evidence="3 4">
    <name type="scientific">Qipengyuania psychrotolerans</name>
    <dbReference type="NCBI Taxonomy" id="2867238"/>
    <lineage>
        <taxon>Bacteria</taxon>
        <taxon>Pseudomonadati</taxon>
        <taxon>Pseudomonadota</taxon>
        <taxon>Alphaproteobacteria</taxon>
        <taxon>Sphingomonadales</taxon>
        <taxon>Erythrobacteraceae</taxon>
        <taxon>Qipengyuania</taxon>
    </lineage>
</organism>
<protein>
    <submittedName>
        <fullName evidence="3">Universal stress protein</fullName>
    </submittedName>
</protein>
<dbReference type="PANTHER" id="PTHR46268">
    <property type="entry name" value="STRESS RESPONSE PROTEIN NHAX"/>
    <property type="match status" value="1"/>
</dbReference>
<dbReference type="Gene3D" id="3.40.50.620">
    <property type="entry name" value="HUPs"/>
    <property type="match status" value="1"/>
</dbReference>